<keyword evidence="3" id="KW-0808">Transferase</keyword>
<dbReference type="Gene3D" id="3.90.1150.10">
    <property type="entry name" value="Aspartate Aminotransferase, domain 1"/>
    <property type="match status" value="1"/>
</dbReference>
<feature type="compositionally biased region" description="Polar residues" evidence="4">
    <location>
        <begin position="26"/>
        <end position="36"/>
    </location>
</feature>
<feature type="region of interest" description="Disordered" evidence="4">
    <location>
        <begin position="1"/>
        <end position="37"/>
    </location>
</feature>
<evidence type="ECO:0000256" key="4">
    <source>
        <dbReference type="SAM" id="MobiDB-lite"/>
    </source>
</evidence>
<dbReference type="EMBL" id="FTNP01000002">
    <property type="protein sequence ID" value="SIR62442.1"/>
    <property type="molecule type" value="Genomic_DNA"/>
</dbReference>
<evidence type="ECO:0000256" key="1">
    <source>
        <dbReference type="ARBA" id="ARBA00001933"/>
    </source>
</evidence>
<dbReference type="InterPro" id="IPR015424">
    <property type="entry name" value="PyrdxlP-dep_Trfase"/>
</dbReference>
<dbReference type="Proteomes" id="UP000185687">
    <property type="component" value="Unassembled WGS sequence"/>
</dbReference>
<dbReference type="STRING" id="588898.BB347_09765"/>
<comment type="similarity">
    <text evidence="3">Belongs to the class-I pyridoxal-phosphate-dependent aminotransferase family.</text>
</comment>
<gene>
    <name evidence="6" type="ORF">BB347_09765</name>
    <name evidence="7" type="ORF">SAMN05421809_1681</name>
</gene>
<evidence type="ECO:0000256" key="2">
    <source>
        <dbReference type="ARBA" id="ARBA00022898"/>
    </source>
</evidence>
<evidence type="ECO:0000313" key="6">
    <source>
        <dbReference type="EMBL" id="APX96884.1"/>
    </source>
</evidence>
<proteinExistence type="inferred from homology"/>
<evidence type="ECO:0000313" key="8">
    <source>
        <dbReference type="Proteomes" id="UP000185687"/>
    </source>
</evidence>
<keyword evidence="2" id="KW-0663">Pyridoxal phosphate</keyword>
<dbReference type="EC" id="2.6.1.-" evidence="3"/>
<reference evidence="6 9" key="1">
    <citation type="submission" date="2017-01" db="EMBL/GenBank/DDBJ databases">
        <title>Complete genome sequence of Haloterrigena daqingensis type strain (JX313T).</title>
        <authorList>
            <person name="Shuang W."/>
        </authorList>
    </citation>
    <scope>NUCLEOTIDE SEQUENCE [LARGE SCALE GENOMIC DNA]</scope>
    <source>
        <strain evidence="6 9">JX313</strain>
    </source>
</reference>
<feature type="compositionally biased region" description="Polar residues" evidence="4">
    <location>
        <begin position="376"/>
        <end position="387"/>
    </location>
</feature>
<name>A0A1N7CFS1_9EURY</name>
<dbReference type="InterPro" id="IPR004839">
    <property type="entry name" value="Aminotransferase_I/II_large"/>
</dbReference>
<accession>A0A1N7CFS1</accession>
<dbReference type="RefSeq" id="WP_076580996.1">
    <property type="nucleotide sequence ID" value="NZ_CP019327.1"/>
</dbReference>
<keyword evidence="8" id="KW-1185">Reference proteome</keyword>
<feature type="domain" description="Aminotransferase class I/classII large" evidence="5">
    <location>
        <begin position="24"/>
        <end position="358"/>
    </location>
</feature>
<dbReference type="KEGG" id="hda:BB347_09765"/>
<dbReference type="OrthoDB" id="39225at2157"/>
<dbReference type="Pfam" id="PF00155">
    <property type="entry name" value="Aminotran_1_2"/>
    <property type="match status" value="1"/>
</dbReference>
<evidence type="ECO:0000313" key="7">
    <source>
        <dbReference type="EMBL" id="SIR62442.1"/>
    </source>
</evidence>
<evidence type="ECO:0000313" key="9">
    <source>
        <dbReference type="Proteomes" id="UP000187321"/>
    </source>
</evidence>
<sequence>MDPESIHTGERVPHGGEPDQQILDFSANTNPNTPAGVSSVYEDALEESRRYPDDEYSAFRAAAAEFVDCEPDQVIPTPGGLAAIRLAMESALEPGETAVLPAPSFGEYAREVHLQGATPEFVAHDELLAVPAERLETHSLAVVCTPNNPTGEAADPDALAAFAARCGDSDTTLLVDEAFLGFTTLPSAATLEAEHVIVARSLTKLFGLPGLRAGFAVASGQNRDALETARRAWSLGTPAARVGAFCLRQDEFVRDTRERVERERERLREHLEGRFDVSPSDAPYLLCAVDDRGGNAERVGDAEAVSPSDADDAVEALVESARAEGVAIRDATTFRGLDSHVRVAIKDRESNDRLLEALGCTRGGGEPSSDVADENGSVSSTDGETRE</sequence>
<dbReference type="CDD" id="cd00609">
    <property type="entry name" value="AAT_like"/>
    <property type="match status" value="1"/>
</dbReference>
<evidence type="ECO:0000256" key="3">
    <source>
        <dbReference type="RuleBase" id="RU000481"/>
    </source>
</evidence>
<dbReference type="EMBL" id="CP019327">
    <property type="protein sequence ID" value="APX96884.1"/>
    <property type="molecule type" value="Genomic_DNA"/>
</dbReference>
<dbReference type="PANTHER" id="PTHR42885:SF1">
    <property type="entry name" value="THREONINE-PHOSPHATE DECARBOXYLASE"/>
    <property type="match status" value="1"/>
</dbReference>
<dbReference type="GeneID" id="30956230"/>
<dbReference type="PROSITE" id="PS00105">
    <property type="entry name" value="AA_TRANSFER_CLASS_1"/>
    <property type="match status" value="1"/>
</dbReference>
<feature type="region of interest" description="Disordered" evidence="4">
    <location>
        <begin position="358"/>
        <end position="387"/>
    </location>
</feature>
<dbReference type="SUPFAM" id="SSF53383">
    <property type="entry name" value="PLP-dependent transferases"/>
    <property type="match status" value="1"/>
</dbReference>
<organism evidence="7 8">
    <name type="scientific">Natronorubrum daqingense</name>
    <dbReference type="NCBI Taxonomy" id="588898"/>
    <lineage>
        <taxon>Archaea</taxon>
        <taxon>Methanobacteriati</taxon>
        <taxon>Methanobacteriota</taxon>
        <taxon>Stenosarchaea group</taxon>
        <taxon>Halobacteria</taxon>
        <taxon>Halobacteriales</taxon>
        <taxon>Natrialbaceae</taxon>
        <taxon>Natronorubrum</taxon>
    </lineage>
</organism>
<dbReference type="Proteomes" id="UP000187321">
    <property type="component" value="Chromosome"/>
</dbReference>
<dbReference type="InterPro" id="IPR015421">
    <property type="entry name" value="PyrdxlP-dep_Trfase_major"/>
</dbReference>
<keyword evidence="3" id="KW-0032">Aminotransferase</keyword>
<dbReference type="GO" id="GO:0030170">
    <property type="term" value="F:pyridoxal phosphate binding"/>
    <property type="evidence" value="ECO:0007669"/>
    <property type="project" value="InterPro"/>
</dbReference>
<feature type="compositionally biased region" description="Basic and acidic residues" evidence="4">
    <location>
        <begin position="1"/>
        <end position="17"/>
    </location>
</feature>
<dbReference type="PANTHER" id="PTHR42885">
    <property type="entry name" value="HISTIDINOL-PHOSPHATE AMINOTRANSFERASE-RELATED"/>
    <property type="match status" value="1"/>
</dbReference>
<dbReference type="GO" id="GO:0008483">
    <property type="term" value="F:transaminase activity"/>
    <property type="evidence" value="ECO:0007669"/>
    <property type="project" value="UniProtKB-KW"/>
</dbReference>
<protein>
    <recommendedName>
        <fullName evidence="3">Aminotransferase</fullName>
        <ecNumber evidence="3">2.6.1.-</ecNumber>
    </recommendedName>
</protein>
<dbReference type="AlphaFoldDB" id="A0A1N7CFS1"/>
<comment type="cofactor">
    <cofactor evidence="1 3">
        <name>pyridoxal 5'-phosphate</name>
        <dbReference type="ChEBI" id="CHEBI:597326"/>
    </cofactor>
</comment>
<dbReference type="InterPro" id="IPR004838">
    <property type="entry name" value="NHTrfase_class1_PyrdxlP-BS"/>
</dbReference>
<evidence type="ECO:0000259" key="5">
    <source>
        <dbReference type="Pfam" id="PF00155"/>
    </source>
</evidence>
<reference evidence="7 8" key="2">
    <citation type="submission" date="2017-01" db="EMBL/GenBank/DDBJ databases">
        <authorList>
            <person name="Mah S.A."/>
            <person name="Swanson W.J."/>
            <person name="Moy G.W."/>
            <person name="Vacquier V.D."/>
        </authorList>
    </citation>
    <scope>NUCLEOTIDE SEQUENCE [LARGE SCALE GENOMIC DNA]</scope>
    <source>
        <strain evidence="7 8">CGMCC 1.8909</strain>
    </source>
</reference>
<dbReference type="Gene3D" id="3.40.640.10">
    <property type="entry name" value="Type I PLP-dependent aspartate aminotransferase-like (Major domain)"/>
    <property type="match status" value="1"/>
</dbReference>
<dbReference type="InterPro" id="IPR015422">
    <property type="entry name" value="PyrdxlP-dep_Trfase_small"/>
</dbReference>